<sequence length="298" mass="32037">MIKEHCTVVFADVTGSTRLFEGRGDELARKIIQHALYSCANVIAQHEGQVVKTIGDEVMATFPGADLAMHAAIGMQRWAHDDREMCEQALGLRVGLHHGHVLAEESDVFGSTVNTAARMVALAGSGQIVTSRSTRDAVGMSLQERCRDLGATSIPGREAPLDIVSVTWEQDTSDVTAVPTGPAAAHSVVPRQLVLEHAAVQLTVSDHASLVTLGRDADSSIVVDGECVSRHHARIEFRHGFYVLVDQSTNGTWLALEGQSPVQVHRGELPLLRNGYIGLGKREAPGGLSTLSFRLEDV</sequence>
<dbReference type="AlphaFoldDB" id="A0A4R2LCU5"/>
<evidence type="ECO:0000259" key="1">
    <source>
        <dbReference type="PROSITE" id="PS50006"/>
    </source>
</evidence>
<dbReference type="RefSeq" id="WP_117317234.1">
    <property type="nucleotide sequence ID" value="NZ_QQSW01000008.1"/>
</dbReference>
<dbReference type="Pfam" id="PF00498">
    <property type="entry name" value="FHA"/>
    <property type="match status" value="1"/>
</dbReference>
<dbReference type="PROSITE" id="PS50006">
    <property type="entry name" value="FHA_DOMAIN"/>
    <property type="match status" value="1"/>
</dbReference>
<evidence type="ECO:0000313" key="4">
    <source>
        <dbReference type="Proteomes" id="UP000294980"/>
    </source>
</evidence>
<accession>A0A4R2LCU5</accession>
<dbReference type="InterPro" id="IPR029787">
    <property type="entry name" value="Nucleotide_cyclase"/>
</dbReference>
<gene>
    <name evidence="3" type="ORF">EV688_103170</name>
</gene>
<dbReference type="Gene3D" id="2.60.200.20">
    <property type="match status" value="1"/>
</dbReference>
<dbReference type="SMART" id="SM00240">
    <property type="entry name" value="FHA"/>
    <property type="match status" value="1"/>
</dbReference>
<evidence type="ECO:0000259" key="2">
    <source>
        <dbReference type="PROSITE" id="PS50125"/>
    </source>
</evidence>
<dbReference type="CDD" id="cd00060">
    <property type="entry name" value="FHA"/>
    <property type="match status" value="1"/>
</dbReference>
<dbReference type="EMBL" id="SLWX01000003">
    <property type="protein sequence ID" value="TCO77155.1"/>
    <property type="molecule type" value="Genomic_DNA"/>
</dbReference>
<dbReference type="PANTHER" id="PTHR43081">
    <property type="entry name" value="ADENYLATE CYCLASE, TERMINAL-DIFFERENTIATION SPECIFIC-RELATED"/>
    <property type="match status" value="1"/>
</dbReference>
<dbReference type="GO" id="GO:0035556">
    <property type="term" value="P:intracellular signal transduction"/>
    <property type="evidence" value="ECO:0007669"/>
    <property type="project" value="InterPro"/>
</dbReference>
<dbReference type="InterPro" id="IPR000253">
    <property type="entry name" value="FHA_dom"/>
</dbReference>
<dbReference type="InterPro" id="IPR008984">
    <property type="entry name" value="SMAD_FHA_dom_sf"/>
</dbReference>
<dbReference type="GO" id="GO:0006171">
    <property type="term" value="P:cAMP biosynthetic process"/>
    <property type="evidence" value="ECO:0007669"/>
    <property type="project" value="TreeGrafter"/>
</dbReference>
<dbReference type="Pfam" id="PF00211">
    <property type="entry name" value="Guanylate_cyc"/>
    <property type="match status" value="1"/>
</dbReference>
<evidence type="ECO:0000313" key="3">
    <source>
        <dbReference type="EMBL" id="TCO77155.1"/>
    </source>
</evidence>
<dbReference type="PANTHER" id="PTHR43081:SF19">
    <property type="entry name" value="PH-SENSITIVE ADENYLATE CYCLASE RV1264"/>
    <property type="match status" value="1"/>
</dbReference>
<keyword evidence="4" id="KW-1185">Reference proteome</keyword>
<dbReference type="OrthoDB" id="9806704at2"/>
<dbReference type="Gene3D" id="3.30.70.1230">
    <property type="entry name" value="Nucleotide cyclase"/>
    <property type="match status" value="1"/>
</dbReference>
<reference evidence="3 4" key="1">
    <citation type="submission" date="2019-03" db="EMBL/GenBank/DDBJ databases">
        <title>Genomic Encyclopedia of Type Strains, Phase IV (KMG-IV): sequencing the most valuable type-strain genomes for metagenomic binning, comparative biology and taxonomic classification.</title>
        <authorList>
            <person name="Goeker M."/>
        </authorList>
    </citation>
    <scope>NUCLEOTIDE SEQUENCE [LARGE SCALE GENOMIC DNA]</scope>
    <source>
        <strain evidence="3 4">DSM 23344</strain>
    </source>
</reference>
<dbReference type="InterPro" id="IPR001054">
    <property type="entry name" value="A/G_cyclase"/>
</dbReference>
<dbReference type="SUPFAM" id="SSF55073">
    <property type="entry name" value="Nucleotide cyclase"/>
    <property type="match status" value="1"/>
</dbReference>
<proteinExistence type="predicted"/>
<dbReference type="GO" id="GO:0004016">
    <property type="term" value="F:adenylate cyclase activity"/>
    <property type="evidence" value="ECO:0007669"/>
    <property type="project" value="UniProtKB-ARBA"/>
</dbReference>
<comment type="caution">
    <text evidence="3">The sequence shown here is derived from an EMBL/GenBank/DDBJ whole genome shotgun (WGS) entry which is preliminary data.</text>
</comment>
<dbReference type="SUPFAM" id="SSF49879">
    <property type="entry name" value="SMAD/FHA domain"/>
    <property type="match status" value="1"/>
</dbReference>
<name>A0A4R2LCU5_9GAMM</name>
<feature type="domain" description="Guanylate cyclase" evidence="2">
    <location>
        <begin position="7"/>
        <end position="120"/>
    </location>
</feature>
<dbReference type="PROSITE" id="PS50125">
    <property type="entry name" value="GUANYLATE_CYCLASE_2"/>
    <property type="match status" value="1"/>
</dbReference>
<dbReference type="Proteomes" id="UP000294980">
    <property type="component" value="Unassembled WGS sequence"/>
</dbReference>
<dbReference type="InterPro" id="IPR050697">
    <property type="entry name" value="Adenylyl/Guanylyl_Cyclase_3/4"/>
</dbReference>
<dbReference type="CDD" id="cd07302">
    <property type="entry name" value="CHD"/>
    <property type="match status" value="1"/>
</dbReference>
<protein>
    <submittedName>
        <fullName evidence="3">Class 3 adenylate cyclase</fullName>
    </submittedName>
</protein>
<organism evidence="3 4">
    <name type="scientific">Chromatocurvus halotolerans</name>
    <dbReference type="NCBI Taxonomy" id="1132028"/>
    <lineage>
        <taxon>Bacteria</taxon>
        <taxon>Pseudomonadati</taxon>
        <taxon>Pseudomonadota</taxon>
        <taxon>Gammaproteobacteria</taxon>
        <taxon>Cellvibrionales</taxon>
        <taxon>Halieaceae</taxon>
        <taxon>Chromatocurvus</taxon>
    </lineage>
</organism>
<feature type="domain" description="FHA" evidence="1">
    <location>
        <begin position="211"/>
        <end position="254"/>
    </location>
</feature>